<keyword evidence="5" id="KW-0175">Coiled coil</keyword>
<dbReference type="Gene3D" id="1.10.357.10">
    <property type="entry name" value="Tetracycline Repressor, domain 2"/>
    <property type="match status" value="1"/>
</dbReference>
<feature type="domain" description="HTH tetR-type" evidence="6">
    <location>
        <begin position="1"/>
        <end position="54"/>
    </location>
</feature>
<feature type="coiled-coil region" evidence="5">
    <location>
        <begin position="107"/>
        <end position="134"/>
    </location>
</feature>
<dbReference type="InterPro" id="IPR050109">
    <property type="entry name" value="HTH-type_TetR-like_transc_reg"/>
</dbReference>
<protein>
    <submittedName>
        <fullName evidence="7">TetR/AcrR family transcriptional regulator</fullName>
    </submittedName>
</protein>
<keyword evidence="8" id="KW-1185">Reference proteome</keyword>
<evidence type="ECO:0000313" key="8">
    <source>
        <dbReference type="Proteomes" id="UP001500200"/>
    </source>
</evidence>
<dbReference type="Proteomes" id="UP001500200">
    <property type="component" value="Unassembled WGS sequence"/>
</dbReference>
<gene>
    <name evidence="7" type="ORF">GCM10023346_08750</name>
</gene>
<proteinExistence type="predicted"/>
<accession>A0ABP9S4M2</accession>
<evidence type="ECO:0000256" key="1">
    <source>
        <dbReference type="ARBA" id="ARBA00023015"/>
    </source>
</evidence>
<dbReference type="PROSITE" id="PS50977">
    <property type="entry name" value="HTH_TETR_2"/>
    <property type="match status" value="1"/>
</dbReference>
<keyword evidence="1" id="KW-0805">Transcription regulation</keyword>
<dbReference type="InterPro" id="IPR001647">
    <property type="entry name" value="HTH_TetR"/>
</dbReference>
<evidence type="ECO:0000256" key="5">
    <source>
        <dbReference type="SAM" id="Coils"/>
    </source>
</evidence>
<evidence type="ECO:0000259" key="6">
    <source>
        <dbReference type="PROSITE" id="PS50977"/>
    </source>
</evidence>
<keyword evidence="2 4" id="KW-0238">DNA-binding</keyword>
<evidence type="ECO:0000256" key="3">
    <source>
        <dbReference type="ARBA" id="ARBA00023163"/>
    </source>
</evidence>
<dbReference type="EMBL" id="BAABKK010000006">
    <property type="protein sequence ID" value="GAA5190836.1"/>
    <property type="molecule type" value="Genomic_DNA"/>
</dbReference>
<comment type="caution">
    <text evidence="7">The sequence shown here is derived from an EMBL/GenBank/DDBJ whole genome shotgun (WGS) entry which is preliminary data.</text>
</comment>
<name>A0ABP9S4M2_9MICC</name>
<dbReference type="PANTHER" id="PTHR30055:SF234">
    <property type="entry name" value="HTH-TYPE TRANSCRIPTIONAL REGULATOR BETI"/>
    <property type="match status" value="1"/>
</dbReference>
<evidence type="ECO:0000256" key="2">
    <source>
        <dbReference type="ARBA" id="ARBA00023125"/>
    </source>
</evidence>
<evidence type="ECO:0000256" key="4">
    <source>
        <dbReference type="PROSITE-ProRule" id="PRU00335"/>
    </source>
</evidence>
<dbReference type="Pfam" id="PF00440">
    <property type="entry name" value="TetR_N"/>
    <property type="match status" value="1"/>
</dbReference>
<evidence type="ECO:0000313" key="7">
    <source>
        <dbReference type="EMBL" id="GAA5190836.1"/>
    </source>
</evidence>
<feature type="DNA-binding region" description="H-T-H motif" evidence="4">
    <location>
        <begin position="17"/>
        <end position="36"/>
    </location>
</feature>
<dbReference type="InterPro" id="IPR009057">
    <property type="entry name" value="Homeodomain-like_sf"/>
</dbReference>
<organism evidence="7 8">
    <name type="scientific">Arthrobacter gyeryongensis</name>
    <dbReference type="NCBI Taxonomy" id="1650592"/>
    <lineage>
        <taxon>Bacteria</taxon>
        <taxon>Bacillati</taxon>
        <taxon>Actinomycetota</taxon>
        <taxon>Actinomycetes</taxon>
        <taxon>Micrococcales</taxon>
        <taxon>Micrococcaceae</taxon>
        <taxon>Arthrobacter</taxon>
    </lineage>
</organism>
<reference evidence="8" key="1">
    <citation type="journal article" date="2019" name="Int. J. Syst. Evol. Microbiol.">
        <title>The Global Catalogue of Microorganisms (GCM) 10K type strain sequencing project: providing services to taxonomists for standard genome sequencing and annotation.</title>
        <authorList>
            <consortium name="The Broad Institute Genomics Platform"/>
            <consortium name="The Broad Institute Genome Sequencing Center for Infectious Disease"/>
            <person name="Wu L."/>
            <person name="Ma J."/>
        </authorList>
    </citation>
    <scope>NUCLEOTIDE SEQUENCE [LARGE SCALE GENOMIC DNA]</scope>
    <source>
        <strain evidence="8">JCM 18514</strain>
    </source>
</reference>
<dbReference type="SUPFAM" id="SSF46689">
    <property type="entry name" value="Homeodomain-like"/>
    <property type="match status" value="1"/>
</dbReference>
<dbReference type="PANTHER" id="PTHR30055">
    <property type="entry name" value="HTH-TYPE TRANSCRIPTIONAL REGULATOR RUTR"/>
    <property type="match status" value="1"/>
</dbReference>
<keyword evidence="3" id="KW-0804">Transcription</keyword>
<sequence>MEAARQLFLGRGYVATTIGAVAEQAGVAVQTIYNSVGNKAALLSAVVDVTAAGPDAPRSVPETMRERTAAAADAGAVLALLADWFAEVNPRSSQLFSVMRQASAVDSEAAKVERDRAEIRLRNYAEAAAALRRRGALTSGMSDEQAAAVIWSVGHPDTYRSLVLDFAWGLDRYRDWVHAALKAALA</sequence>